<evidence type="ECO:0000313" key="2">
    <source>
        <dbReference type="Proteomes" id="UP000012012"/>
    </source>
</evidence>
<protein>
    <submittedName>
        <fullName evidence="1">Uncharacterized protein</fullName>
    </submittedName>
</protein>
<evidence type="ECO:0000313" key="1">
    <source>
        <dbReference type="EMBL" id="EMG95373.1"/>
    </source>
</evidence>
<gene>
    <name evidence="1" type="ORF">HMPREF1401_00946</name>
</gene>
<name>A0AAV3IEG7_HELPX</name>
<dbReference type="Proteomes" id="UP000012012">
    <property type="component" value="Unassembled WGS sequence"/>
</dbReference>
<organism evidence="1 2">
    <name type="scientific">Helicobacter pylori GAM120Ai</name>
    <dbReference type="NCBI Taxonomy" id="1159029"/>
    <lineage>
        <taxon>Bacteria</taxon>
        <taxon>Pseudomonadati</taxon>
        <taxon>Campylobacterota</taxon>
        <taxon>Epsilonproteobacteria</taxon>
        <taxon>Campylobacterales</taxon>
        <taxon>Helicobacteraceae</taxon>
        <taxon>Helicobacter</taxon>
    </lineage>
</organism>
<dbReference type="EMBL" id="APDF01000040">
    <property type="protein sequence ID" value="EMG95373.1"/>
    <property type="molecule type" value="Genomic_DNA"/>
</dbReference>
<comment type="caution">
    <text evidence="1">The sequence shown here is derived from an EMBL/GenBank/DDBJ whole genome shotgun (WGS) entry which is preliminary data.</text>
</comment>
<dbReference type="AlphaFoldDB" id="A0AAV3IEG7"/>
<sequence length="90" mass="9846">MPKAVLKKENTTIKRVKLVITKINDGAKTKSVSRAMTLRVVTSCLGSLGAFKERLTLGKALSALIKGHIKGQMRASIKKMKKRTILALNL</sequence>
<proteinExistence type="predicted"/>
<reference evidence="1 2" key="1">
    <citation type="submission" date="2012-11" db="EMBL/GenBank/DDBJ databases">
        <authorList>
            <person name="Weinstock G."/>
            <person name="Sodergren E."/>
            <person name="Lobos E.A."/>
            <person name="Fulton L."/>
            <person name="Fulton R."/>
            <person name="Courtney L."/>
            <person name="Fronick C."/>
            <person name="O'Laughlin M."/>
            <person name="Godfrey J."/>
            <person name="Wilson R.M."/>
            <person name="Miner T."/>
            <person name="Farmer C."/>
            <person name="Delehaunty K."/>
            <person name="Cordes M."/>
            <person name="Minx P."/>
            <person name="Tomlinson C."/>
            <person name="Chen J."/>
            <person name="Wollam A."/>
            <person name="Pepin K.H."/>
            <person name="Bhonagiri V."/>
            <person name="Zhang X."/>
            <person name="Suruliraj S."/>
            <person name="Antonio M."/>
            <person name="Secka O."/>
            <person name="Thomas J."/>
            <person name="Warren W."/>
            <person name="Mitreva M."/>
            <person name="Mardis E.R."/>
            <person name="Wilson R.K."/>
        </authorList>
    </citation>
    <scope>NUCLEOTIDE SEQUENCE [LARGE SCALE GENOMIC DNA]</scope>
    <source>
        <strain evidence="1 2">GAM120Ai</strain>
    </source>
</reference>
<accession>A0AAV3IEG7</accession>